<dbReference type="GO" id="GO:0006362">
    <property type="term" value="P:transcription elongation by RNA polymerase I"/>
    <property type="evidence" value="ECO:0007669"/>
    <property type="project" value="TreeGrafter"/>
</dbReference>
<dbReference type="InterPro" id="IPR035913">
    <property type="entry name" value="RPB5-like_sf"/>
</dbReference>
<gene>
    <name evidence="6" type="ORF">J5N97_000498</name>
    <name evidence="7" type="ORF">J5N97_009170</name>
</gene>
<dbReference type="AlphaFoldDB" id="A0A9D5BVD9"/>
<feature type="domain" description="RNA polymerase subunit H/Rpb5 C-terminal" evidence="4">
    <location>
        <begin position="142"/>
        <end position="214"/>
    </location>
</feature>
<name>A0A9D5BVD9_9LILI</name>
<keyword evidence="2" id="KW-0539">Nucleus</keyword>
<dbReference type="Gene3D" id="3.40.1340.10">
    <property type="entry name" value="RNA polymerase, Rpb5, N-terminal domain"/>
    <property type="match status" value="1"/>
</dbReference>
<organism evidence="6 8">
    <name type="scientific">Dioscorea zingiberensis</name>
    <dbReference type="NCBI Taxonomy" id="325984"/>
    <lineage>
        <taxon>Eukaryota</taxon>
        <taxon>Viridiplantae</taxon>
        <taxon>Streptophyta</taxon>
        <taxon>Embryophyta</taxon>
        <taxon>Tracheophyta</taxon>
        <taxon>Spermatophyta</taxon>
        <taxon>Magnoliopsida</taxon>
        <taxon>Liliopsida</taxon>
        <taxon>Dioscoreales</taxon>
        <taxon>Dioscoreaceae</taxon>
        <taxon>Dioscorea</taxon>
    </lineage>
</organism>
<dbReference type="FunFam" id="3.40.1340.10:FF:000001">
    <property type="entry name" value="DNA-directed RNA polymerases I, II, and III subunit RPABC1"/>
    <property type="match status" value="1"/>
</dbReference>
<keyword evidence="8" id="KW-1185">Reference proteome</keyword>
<evidence type="ECO:0000313" key="8">
    <source>
        <dbReference type="Proteomes" id="UP001085076"/>
    </source>
</evidence>
<dbReference type="Pfam" id="PF01191">
    <property type="entry name" value="RNA_pol_Rpb5_C"/>
    <property type="match status" value="1"/>
</dbReference>
<dbReference type="GO" id="GO:0003677">
    <property type="term" value="F:DNA binding"/>
    <property type="evidence" value="ECO:0007669"/>
    <property type="project" value="InterPro"/>
</dbReference>
<dbReference type="Pfam" id="PF03871">
    <property type="entry name" value="RNA_pol_Rpb5_N"/>
    <property type="match status" value="1"/>
</dbReference>
<comment type="subcellular location">
    <subcellularLocation>
        <location evidence="1">Nucleus</location>
    </subcellularLocation>
</comment>
<comment type="caution">
    <text evidence="6">The sequence shown here is derived from an EMBL/GenBank/DDBJ whole genome shotgun (WGS) entry which is preliminary data.</text>
</comment>
<dbReference type="SUPFAM" id="SSF53036">
    <property type="entry name" value="Eukaryotic RPB5 N-terminal domain"/>
    <property type="match status" value="1"/>
</dbReference>
<reference evidence="6 8" key="2">
    <citation type="journal article" date="2022" name="Hortic Res">
        <title>The genome of Dioscorea zingiberensis sheds light on the biosynthesis, origin and evolution of the medicinally important diosgenin saponins.</title>
        <authorList>
            <person name="Li Y."/>
            <person name="Tan C."/>
            <person name="Li Z."/>
            <person name="Guo J."/>
            <person name="Li S."/>
            <person name="Chen X."/>
            <person name="Wang C."/>
            <person name="Dai X."/>
            <person name="Yang H."/>
            <person name="Song W."/>
            <person name="Hou L."/>
            <person name="Xu J."/>
            <person name="Tong Z."/>
            <person name="Xu A."/>
            <person name="Yuan X."/>
            <person name="Wang W."/>
            <person name="Yang Q."/>
            <person name="Chen L."/>
            <person name="Sun Z."/>
            <person name="Wang K."/>
            <person name="Pan B."/>
            <person name="Chen J."/>
            <person name="Bao Y."/>
            <person name="Liu F."/>
            <person name="Qi X."/>
            <person name="Gang D.R."/>
            <person name="Wen J."/>
            <person name="Li J."/>
        </authorList>
    </citation>
    <scope>NUCLEOTIDE SEQUENCE [LARGE SCALE GENOMIC DNA]</scope>
    <source>
        <strain evidence="6">Dzin_1.0</strain>
    </source>
</reference>
<accession>A0A9D5BVD9</accession>
<reference evidence="6" key="1">
    <citation type="submission" date="2021-03" db="EMBL/GenBank/DDBJ databases">
        <authorList>
            <person name="Li Z."/>
            <person name="Yang C."/>
        </authorList>
    </citation>
    <scope>NUCLEOTIDE SEQUENCE</scope>
    <source>
        <strain evidence="6">Dzin_1.0</strain>
        <tissue evidence="6">Leaf</tissue>
    </source>
</reference>
<evidence type="ECO:0000313" key="7">
    <source>
        <dbReference type="EMBL" id="KAJ0980915.1"/>
    </source>
</evidence>
<dbReference type="InterPro" id="IPR000783">
    <property type="entry name" value="RNA_pol_subH/Rpb5_C"/>
</dbReference>
<comment type="similarity">
    <text evidence="3">Belongs to the archaeal Rpo5/eukaryotic RPB5 RNA polymerase subunit family.</text>
</comment>
<dbReference type="GO" id="GO:0006366">
    <property type="term" value="P:transcription by RNA polymerase II"/>
    <property type="evidence" value="ECO:0007669"/>
    <property type="project" value="TreeGrafter"/>
</dbReference>
<dbReference type="InterPro" id="IPR014381">
    <property type="entry name" value="Arch_Rpo5/euc_Rpb5"/>
</dbReference>
<dbReference type="PIRSF" id="PIRSF000747">
    <property type="entry name" value="RPB5"/>
    <property type="match status" value="1"/>
</dbReference>
<evidence type="ECO:0000259" key="5">
    <source>
        <dbReference type="Pfam" id="PF03871"/>
    </source>
</evidence>
<dbReference type="InterPro" id="IPR036710">
    <property type="entry name" value="RNA_pol_Rpb5_N_sf"/>
</dbReference>
<dbReference type="GO" id="GO:0055029">
    <property type="term" value="C:nuclear DNA-directed RNA polymerase complex"/>
    <property type="evidence" value="ECO:0007669"/>
    <property type="project" value="UniProtKB-ARBA"/>
</dbReference>
<evidence type="ECO:0000256" key="1">
    <source>
        <dbReference type="ARBA" id="ARBA00004123"/>
    </source>
</evidence>
<dbReference type="GO" id="GO:0003899">
    <property type="term" value="F:DNA-directed RNA polymerase activity"/>
    <property type="evidence" value="ECO:0007669"/>
    <property type="project" value="InterPro"/>
</dbReference>
<protein>
    <recommendedName>
        <fullName evidence="9">DNA-directed RNA polymerase IV fifth largest subunit</fullName>
    </recommendedName>
</protein>
<feature type="domain" description="RNA polymerase Rpb5 N-terminal" evidence="5">
    <location>
        <begin position="17"/>
        <end position="99"/>
    </location>
</feature>
<dbReference type="Proteomes" id="UP001085076">
    <property type="component" value="Miscellaneous, Linkage group lg02"/>
</dbReference>
<dbReference type="EMBL" id="JAGGNH010000002">
    <property type="protein sequence ID" value="KAJ0980915.1"/>
    <property type="molecule type" value="Genomic_DNA"/>
</dbReference>
<dbReference type="PANTHER" id="PTHR10535">
    <property type="entry name" value="DNA-DIRECTED RNA POLYMERASES I, II, AND III SUBUNIT RPABC1"/>
    <property type="match status" value="1"/>
</dbReference>
<dbReference type="SUPFAM" id="SSF55287">
    <property type="entry name" value="RPB5-like RNA polymerase subunit"/>
    <property type="match status" value="1"/>
</dbReference>
<evidence type="ECO:0008006" key="9">
    <source>
        <dbReference type="Google" id="ProtNLM"/>
    </source>
</evidence>
<evidence type="ECO:0000313" key="6">
    <source>
        <dbReference type="EMBL" id="KAJ0961371.1"/>
    </source>
</evidence>
<dbReference type="FunFam" id="3.90.940.20:FF:000001">
    <property type="entry name" value="DNA-directed RNA polymerases I, II, and III subunit RPABC1"/>
    <property type="match status" value="1"/>
</dbReference>
<dbReference type="InterPro" id="IPR005571">
    <property type="entry name" value="RNA_pol_Rpb5_N"/>
</dbReference>
<evidence type="ECO:0000256" key="3">
    <source>
        <dbReference type="ARBA" id="ARBA00025765"/>
    </source>
</evidence>
<dbReference type="OrthoDB" id="248779at2759"/>
<dbReference type="GO" id="GO:0042797">
    <property type="term" value="P:tRNA transcription by RNA polymerase III"/>
    <property type="evidence" value="ECO:0007669"/>
    <property type="project" value="TreeGrafter"/>
</dbReference>
<sequence length="215" mass="24759">MEVEGCLTSYIDQGSVESHRLFLARRTLLEMLFDRGYAVSVTQMAMTLSEFRETYGENPDLDRLRIPASLLSNPSKKLLVIFCGPERVKISNIRGFHNHLVQENLSRMILVLQNKVTSKAREAIKEIFTFKVETFNITELLVNITKHVLKPKHDILTEEEKKALLEKYNVEETQLPRMLHTDAIARYYGLEKGQVVKVTYDGELTGNHVTYRCVV</sequence>
<dbReference type="Gene3D" id="3.90.940.20">
    <property type="entry name" value="RPB5-like RNA polymerase subunit"/>
    <property type="match status" value="1"/>
</dbReference>
<proteinExistence type="inferred from homology"/>
<dbReference type="PANTHER" id="PTHR10535:SF2">
    <property type="entry name" value="DNA-DIRECTED RNA POLYMERASE V SUBUNIT 5A"/>
    <property type="match status" value="1"/>
</dbReference>
<evidence type="ECO:0000256" key="2">
    <source>
        <dbReference type="ARBA" id="ARBA00023242"/>
    </source>
</evidence>
<dbReference type="EMBL" id="JAGGNH010000025">
    <property type="protein sequence ID" value="KAJ0961371.1"/>
    <property type="molecule type" value="Genomic_DNA"/>
</dbReference>
<evidence type="ECO:0000259" key="4">
    <source>
        <dbReference type="Pfam" id="PF01191"/>
    </source>
</evidence>